<dbReference type="GeneTree" id="ENSGT00390000000883"/>
<comment type="subcellular location">
    <subcellularLocation>
        <location evidence="1">Nucleus</location>
        <location evidence="1">Nucleolus</location>
    </subcellularLocation>
</comment>
<evidence type="ECO:0000256" key="4">
    <source>
        <dbReference type="ARBA" id="ARBA00022553"/>
    </source>
</evidence>
<dbReference type="InterPro" id="IPR002738">
    <property type="entry name" value="RNase_P_p30"/>
</dbReference>
<evidence type="ECO:0000256" key="2">
    <source>
        <dbReference type="ARBA" id="ARBA00007331"/>
    </source>
</evidence>
<protein>
    <recommendedName>
        <fullName evidence="10">Ribonuclease P protein subunit p30</fullName>
    </recommendedName>
    <alternativeName>
        <fullName evidence="11">RNase P subunit 2</fullName>
    </alternativeName>
</protein>
<keyword evidence="7" id="KW-0539">Nucleus</keyword>
<comment type="similarity">
    <text evidence="2">Belongs to the eukaryotic/archaeal RNase P protein component 3 family.</text>
</comment>
<evidence type="ECO:0000256" key="9">
    <source>
        <dbReference type="ARBA" id="ARBA00065838"/>
    </source>
</evidence>
<dbReference type="Bgee" id="ENSLACG00000002534">
    <property type="expression patterns" value="Expressed in chordate pharynx and 6 other cell types or tissues"/>
</dbReference>
<evidence type="ECO:0000256" key="6">
    <source>
        <dbReference type="ARBA" id="ARBA00022990"/>
    </source>
</evidence>
<gene>
    <name evidence="12" type="primary">RPP30</name>
</gene>
<dbReference type="Pfam" id="PF01876">
    <property type="entry name" value="RNase_P_p30"/>
    <property type="match status" value="1"/>
</dbReference>
<dbReference type="EMBL" id="AFYH01261439">
    <property type="status" value="NOT_ANNOTATED_CDS"/>
    <property type="molecule type" value="Genomic_DNA"/>
</dbReference>
<evidence type="ECO:0000256" key="5">
    <source>
        <dbReference type="ARBA" id="ARBA00022694"/>
    </source>
</evidence>
<dbReference type="Ensembl" id="ENSLACT00000002858.1">
    <property type="protein sequence ID" value="ENSLACP00000002836.1"/>
    <property type="gene ID" value="ENSLACG00000002534.1"/>
</dbReference>
<dbReference type="OMA" id="NIYFEIC"/>
<evidence type="ECO:0000256" key="1">
    <source>
        <dbReference type="ARBA" id="ARBA00004604"/>
    </source>
</evidence>
<keyword evidence="4" id="KW-0597">Phosphoprotein</keyword>
<dbReference type="FunCoup" id="H2ZZL5">
    <property type="interactions" value="1685"/>
</dbReference>
<reference evidence="13" key="1">
    <citation type="submission" date="2011-08" db="EMBL/GenBank/DDBJ databases">
        <title>The draft genome of Latimeria chalumnae.</title>
        <authorList>
            <person name="Di Palma F."/>
            <person name="Alfoldi J."/>
            <person name="Johnson J."/>
            <person name="Berlin A."/>
            <person name="Gnerre S."/>
            <person name="Jaffe D."/>
            <person name="MacCallum I."/>
            <person name="Young S."/>
            <person name="Walker B.J."/>
            <person name="Lander E."/>
            <person name="Lindblad-Toh K."/>
        </authorList>
    </citation>
    <scope>NUCLEOTIDE SEQUENCE [LARGE SCALE GENOMIC DNA]</scope>
    <source>
        <strain evidence="13">Wild caught</strain>
    </source>
</reference>
<dbReference type="EMBL" id="AFYH01261441">
    <property type="status" value="NOT_ANNOTATED_CDS"/>
    <property type="molecule type" value="Genomic_DNA"/>
</dbReference>
<evidence type="ECO:0000256" key="11">
    <source>
        <dbReference type="ARBA" id="ARBA00075070"/>
    </source>
</evidence>
<accession>H2ZZL5</accession>
<dbReference type="GO" id="GO:0006364">
    <property type="term" value="P:rRNA processing"/>
    <property type="evidence" value="ECO:0007669"/>
    <property type="project" value="UniProtKB-KW"/>
</dbReference>
<dbReference type="STRING" id="7897.ENSLACP00000002836"/>
<dbReference type="SUPFAM" id="SSF89550">
    <property type="entry name" value="PHP domain-like"/>
    <property type="match status" value="1"/>
</dbReference>
<dbReference type="PANTHER" id="PTHR13031:SF0">
    <property type="entry name" value="RIBONUCLEASE P PROTEIN SUBUNIT P30"/>
    <property type="match status" value="1"/>
</dbReference>
<evidence type="ECO:0000256" key="8">
    <source>
        <dbReference type="ARBA" id="ARBA00053284"/>
    </source>
</evidence>
<dbReference type="GO" id="GO:0005655">
    <property type="term" value="C:nucleolar ribonuclease P complex"/>
    <property type="evidence" value="ECO:0007669"/>
    <property type="project" value="TreeGrafter"/>
</dbReference>
<dbReference type="AlphaFoldDB" id="H2ZZL5"/>
<name>H2ZZL5_LATCH</name>
<dbReference type="EMBL" id="AFYH01261440">
    <property type="status" value="NOT_ANNOTATED_CDS"/>
    <property type="molecule type" value="Genomic_DNA"/>
</dbReference>
<keyword evidence="3" id="KW-0698">rRNA processing</keyword>
<comment type="subunit">
    <text evidence="9">Component of nuclear RNase P and RNase MRP ribonucleoproteins. RNase P consists of a catalytic RNA moiety and about 10 protein subunits; POP1, POP4, POP5, POP7, RPP14, RPP21, RPP25, RPP30, RPP38 and RPP40. Within the RNase P complex, POP1, POP7 and RPP25 form the 'finger' subcomplex, POP5, RPP14, RPP40 and homodimeric RPP30 form the 'palm' subcomplex, and RPP21, POP4 and RPP38 form the 'wrist' subcomplex. All subunits of the RNase P complex interact with the catalytic RNA. Several subunits of RNase P are also part of the RNase MRP complex. RNase MRP consists of a catalytic RNA moiety and about 8 protein subunits; POP1, POP7, RPP25, RPP30, RPP38, RPP40 and possibly also POP4 and POP5.</text>
</comment>
<dbReference type="FunFam" id="3.20.20.140:FF:000031">
    <property type="entry name" value="ribonuclease P protein subunit p30"/>
    <property type="match status" value="1"/>
</dbReference>
<reference evidence="12" key="3">
    <citation type="submission" date="2025-09" db="UniProtKB">
        <authorList>
            <consortium name="Ensembl"/>
        </authorList>
    </citation>
    <scope>IDENTIFICATION</scope>
</reference>
<evidence type="ECO:0000256" key="10">
    <source>
        <dbReference type="ARBA" id="ARBA00068480"/>
    </source>
</evidence>
<dbReference type="InterPro" id="IPR016195">
    <property type="entry name" value="Pol/histidinol_Pase-like"/>
</dbReference>
<reference evidence="12" key="2">
    <citation type="submission" date="2025-08" db="UniProtKB">
        <authorList>
            <consortium name="Ensembl"/>
        </authorList>
    </citation>
    <scope>IDENTIFICATION</scope>
</reference>
<evidence type="ECO:0000256" key="7">
    <source>
        <dbReference type="ARBA" id="ARBA00023242"/>
    </source>
</evidence>
<dbReference type="GO" id="GO:0008033">
    <property type="term" value="P:tRNA processing"/>
    <property type="evidence" value="ECO:0007669"/>
    <property type="project" value="UniProtKB-KW"/>
</dbReference>
<evidence type="ECO:0000313" key="13">
    <source>
        <dbReference type="Proteomes" id="UP000008672"/>
    </source>
</evidence>
<dbReference type="HOGENOM" id="CLU_048451_2_1_1"/>
<dbReference type="InParanoid" id="H2ZZL5"/>
<keyword evidence="6" id="KW-0007">Acetylation</keyword>
<sequence>MALFTDLNIVFPSEKKKLQNVIETAAHRNTVIPNWPQKVIVTFLKWHEFFFIHLVGYSSVAINHVADFQEKKREIGKPTSPETLFSTLPIVQGTSKPIRVLNRLTLVVSDHSHCNELRATSPRTRLYDVVAVFPKTEKLFHAACTSLDVDLICINVTEKQPFPVRRPAVNAAIERGIYFELVYTPAIKDSTMRRYTISNVVNLMQTCKGKNIIISSAAENVSYKVNSSL</sequence>
<evidence type="ECO:0000256" key="3">
    <source>
        <dbReference type="ARBA" id="ARBA00022552"/>
    </source>
</evidence>
<keyword evidence="13" id="KW-1185">Reference proteome</keyword>
<dbReference type="GO" id="GO:0003723">
    <property type="term" value="F:RNA binding"/>
    <property type="evidence" value="ECO:0007669"/>
    <property type="project" value="TreeGrafter"/>
</dbReference>
<dbReference type="PANTHER" id="PTHR13031">
    <property type="entry name" value="RIBONUCLEASE P SUBUNIT P30"/>
    <property type="match status" value="1"/>
</dbReference>
<organism evidence="12 13">
    <name type="scientific">Latimeria chalumnae</name>
    <name type="common">Coelacanth</name>
    <dbReference type="NCBI Taxonomy" id="7897"/>
    <lineage>
        <taxon>Eukaryota</taxon>
        <taxon>Metazoa</taxon>
        <taxon>Chordata</taxon>
        <taxon>Craniata</taxon>
        <taxon>Vertebrata</taxon>
        <taxon>Euteleostomi</taxon>
        <taxon>Coelacanthiformes</taxon>
        <taxon>Coelacanthidae</taxon>
        <taxon>Latimeria</taxon>
    </lineage>
</organism>
<proteinExistence type="inferred from homology"/>
<keyword evidence="5" id="KW-0819">tRNA processing</keyword>
<comment type="function">
    <text evidence="8">Component of ribonuclease P, a ribonucleoprotein complex that generates mature tRNA molecules by cleaving their 5'-ends. Also a component of the MRP ribonuclease complex, which cleaves pre-rRNA sequences.</text>
</comment>
<dbReference type="eggNOG" id="KOG2363">
    <property type="taxonomic scope" value="Eukaryota"/>
</dbReference>
<dbReference type="Gene3D" id="3.20.20.140">
    <property type="entry name" value="Metal-dependent hydrolases"/>
    <property type="match status" value="1"/>
</dbReference>
<dbReference type="Proteomes" id="UP000008672">
    <property type="component" value="Unassembled WGS sequence"/>
</dbReference>
<evidence type="ECO:0000313" key="12">
    <source>
        <dbReference type="Ensembl" id="ENSLACP00000002836.1"/>
    </source>
</evidence>